<evidence type="ECO:0000313" key="2">
    <source>
        <dbReference type="EMBL" id="KNF06194.1"/>
    </source>
</evidence>
<feature type="region of interest" description="Disordered" evidence="1">
    <location>
        <begin position="1"/>
        <end position="105"/>
    </location>
</feature>
<dbReference type="Proteomes" id="UP000054564">
    <property type="component" value="Unassembled WGS sequence"/>
</dbReference>
<keyword evidence="3" id="KW-1185">Reference proteome</keyword>
<feature type="compositionally biased region" description="Acidic residues" evidence="1">
    <location>
        <begin position="18"/>
        <end position="52"/>
    </location>
</feature>
<gene>
    <name evidence="2" type="ORF">PSTG_00702</name>
</gene>
<organism evidence="2 3">
    <name type="scientific">Puccinia striiformis f. sp. tritici PST-78</name>
    <dbReference type="NCBI Taxonomy" id="1165861"/>
    <lineage>
        <taxon>Eukaryota</taxon>
        <taxon>Fungi</taxon>
        <taxon>Dikarya</taxon>
        <taxon>Basidiomycota</taxon>
        <taxon>Pucciniomycotina</taxon>
        <taxon>Pucciniomycetes</taxon>
        <taxon>Pucciniales</taxon>
        <taxon>Pucciniaceae</taxon>
        <taxon>Puccinia</taxon>
    </lineage>
</organism>
<evidence type="ECO:0000256" key="1">
    <source>
        <dbReference type="SAM" id="MobiDB-lite"/>
    </source>
</evidence>
<proteinExistence type="predicted"/>
<sequence>MARARPTRIKPQVNPADSIDDSLPEYEGSDEISDGESFEEESEAGSCDDDMECSNVELSHRFDQPNEEPGPIEDSSSSEDDDYKPVRRNNPKEWYQPDIESGTHTNFIDHGTTVDKNGYPYHPNGRTTFVHLPTDEVGNFGKVGFSKHSAVSYAGANKTWKITRFSCLGVLTCDNAACTWAGAPPTCWKKWKRLPKTLWSSESVRH</sequence>
<reference evidence="3" key="1">
    <citation type="submission" date="2014-03" db="EMBL/GenBank/DDBJ databases">
        <title>The Genome Sequence of Puccinia striiformis f. sp. tritici PST-78.</title>
        <authorList>
            <consortium name="The Broad Institute Genome Sequencing Platform"/>
            <person name="Cuomo C."/>
            <person name="Hulbert S."/>
            <person name="Chen X."/>
            <person name="Walker B."/>
            <person name="Young S.K."/>
            <person name="Zeng Q."/>
            <person name="Gargeya S."/>
            <person name="Fitzgerald M."/>
            <person name="Haas B."/>
            <person name="Abouelleil A."/>
            <person name="Alvarado L."/>
            <person name="Arachchi H.M."/>
            <person name="Berlin A.M."/>
            <person name="Chapman S.B."/>
            <person name="Goldberg J."/>
            <person name="Griggs A."/>
            <person name="Gujja S."/>
            <person name="Hansen M."/>
            <person name="Howarth C."/>
            <person name="Imamovic A."/>
            <person name="Larimer J."/>
            <person name="McCowan C."/>
            <person name="Montmayeur A."/>
            <person name="Murphy C."/>
            <person name="Neiman D."/>
            <person name="Pearson M."/>
            <person name="Priest M."/>
            <person name="Roberts A."/>
            <person name="Saif S."/>
            <person name="Shea T."/>
            <person name="Sisk P."/>
            <person name="Sykes S."/>
            <person name="Wortman J."/>
            <person name="Nusbaum C."/>
            <person name="Birren B."/>
        </authorList>
    </citation>
    <scope>NUCLEOTIDE SEQUENCE [LARGE SCALE GENOMIC DNA]</scope>
    <source>
        <strain evidence="3">race PST-78</strain>
    </source>
</reference>
<dbReference type="AlphaFoldDB" id="A0A0L0W3W8"/>
<name>A0A0L0W3W8_9BASI</name>
<accession>A0A0L0W3W8</accession>
<dbReference type="EMBL" id="AJIL01000004">
    <property type="protein sequence ID" value="KNF06194.1"/>
    <property type="molecule type" value="Genomic_DNA"/>
</dbReference>
<protein>
    <submittedName>
        <fullName evidence="2">Uncharacterized protein</fullName>
    </submittedName>
</protein>
<comment type="caution">
    <text evidence="2">The sequence shown here is derived from an EMBL/GenBank/DDBJ whole genome shotgun (WGS) entry which is preliminary data.</text>
</comment>
<evidence type="ECO:0000313" key="3">
    <source>
        <dbReference type="Proteomes" id="UP000054564"/>
    </source>
</evidence>